<accession>A0AA96Y4F2</accession>
<dbReference type="KEGG" id="tog:HNI00_08630"/>
<name>A0AA96Y4F2_9CYAN</name>
<feature type="region of interest" description="Disordered" evidence="1">
    <location>
        <begin position="459"/>
        <end position="497"/>
    </location>
</feature>
<evidence type="ECO:0000313" key="2">
    <source>
        <dbReference type="EMBL" id="WOB43214.1"/>
    </source>
</evidence>
<dbReference type="AlphaFoldDB" id="A0AA96Y4F2"/>
<feature type="compositionally biased region" description="Low complexity" evidence="1">
    <location>
        <begin position="259"/>
        <end position="272"/>
    </location>
</feature>
<sequence length="546" mass="58590">MPSSGRFQSRLLSYLSRQRLRLGDRTSRWIRQAQGAIALGAQVVLYPVYVAFQSMRLAGRQMGPAAQRVGLFLENVKRSVQGKPALPASPPPADAPIHKTLRAIRSAGFANALTAAPAAPPSSPDSRAIALRPPSNLAPPPRPEDDPAPLTFREASALPTAEATRMNPQANPTLGNQGPADIGGIASRLDSRMLVLVTTTNALIDLSPQQQRWLQQQIIWELANDGRARRRWLRRAGLTGRRSAGELGSGASDGAIADLAAPPSRSLASSPRGRLTRMLPVPLPRETAAPPVKAFYQLMAWVQTGPVAIAANLFQEAALAVYFPPPEPAPRPGAPFPGTAPLPPSAPIRSGIAPSLSPTIPPHLRPHSPGEILLQLLAEQPAEPFMEQVTEQFTGQFTGQLTGQLTGQPAERPTHVPANFSTEVISAERLTNARAIAPLVPTADLMPDAHSVILTISRQDPSPLTPQPSSPPTLQSPSASLHAPPHATPQATTAQPPYIDTPATLVRYEKHPLEAVLDWIDRSIVWLETWLADLWRWLRGESGSDS</sequence>
<reference evidence="2" key="1">
    <citation type="submission" date="2020-05" db="EMBL/GenBank/DDBJ databases">
        <authorList>
            <person name="Zhu T."/>
            <person name="Keshari N."/>
            <person name="Lu X."/>
        </authorList>
    </citation>
    <scope>NUCLEOTIDE SEQUENCE</scope>
    <source>
        <strain evidence="2">NK1-22</strain>
    </source>
</reference>
<protein>
    <submittedName>
        <fullName evidence="2">Uncharacterized protein</fullName>
    </submittedName>
</protein>
<dbReference type="EMBL" id="CP053540">
    <property type="protein sequence ID" value="WOB43214.1"/>
    <property type="molecule type" value="Genomic_DNA"/>
</dbReference>
<feature type="region of interest" description="Disordered" evidence="1">
    <location>
        <begin position="241"/>
        <end position="272"/>
    </location>
</feature>
<feature type="region of interest" description="Disordered" evidence="1">
    <location>
        <begin position="115"/>
        <end position="179"/>
    </location>
</feature>
<feature type="compositionally biased region" description="Polar residues" evidence="1">
    <location>
        <begin position="166"/>
        <end position="176"/>
    </location>
</feature>
<gene>
    <name evidence="2" type="ORF">HNI00_08630</name>
</gene>
<feature type="compositionally biased region" description="Low complexity" evidence="1">
    <location>
        <begin position="472"/>
        <end position="497"/>
    </location>
</feature>
<evidence type="ECO:0000256" key="1">
    <source>
        <dbReference type="SAM" id="MobiDB-lite"/>
    </source>
</evidence>
<organism evidence="2">
    <name type="scientific">Thermoleptolyngbya oregonensis NK1-22</name>
    <dbReference type="NCBI Taxonomy" id="2547457"/>
    <lineage>
        <taxon>Bacteria</taxon>
        <taxon>Bacillati</taxon>
        <taxon>Cyanobacteriota</taxon>
        <taxon>Cyanophyceae</taxon>
        <taxon>Oculatellales</taxon>
        <taxon>Oculatellaceae</taxon>
        <taxon>Thermoleptolyngbya</taxon>
    </lineage>
</organism>
<dbReference type="RefSeq" id="WP_316792495.1">
    <property type="nucleotide sequence ID" value="NZ_CP053540.1"/>
</dbReference>
<proteinExistence type="predicted"/>
<feature type="compositionally biased region" description="Low complexity" evidence="1">
    <location>
        <begin position="124"/>
        <end position="135"/>
    </location>
</feature>